<keyword evidence="1" id="KW-0732">Signal</keyword>
<name>A0A7C3IH78_9SPIR</name>
<evidence type="ECO:0000313" key="2">
    <source>
        <dbReference type="EMBL" id="HFH29364.1"/>
    </source>
</evidence>
<proteinExistence type="predicted"/>
<dbReference type="InterPro" id="IPR052196">
    <property type="entry name" value="Bact_Kbp"/>
</dbReference>
<protein>
    <recommendedName>
        <fullName evidence="3">LysM domain-containing protein</fullName>
    </recommendedName>
</protein>
<evidence type="ECO:0008006" key="3">
    <source>
        <dbReference type="Google" id="ProtNLM"/>
    </source>
</evidence>
<feature type="signal peptide" evidence="1">
    <location>
        <begin position="1"/>
        <end position="21"/>
    </location>
</feature>
<comment type="caution">
    <text evidence="2">The sequence shown here is derived from an EMBL/GenBank/DDBJ whole genome shotgun (WGS) entry which is preliminary data.</text>
</comment>
<dbReference type="EMBL" id="DSVL01000235">
    <property type="protein sequence ID" value="HFH29364.1"/>
    <property type="molecule type" value="Genomic_DNA"/>
</dbReference>
<evidence type="ECO:0000256" key="1">
    <source>
        <dbReference type="SAM" id="SignalP"/>
    </source>
</evidence>
<dbReference type="PANTHER" id="PTHR34700:SF4">
    <property type="entry name" value="PHAGE-LIKE ELEMENT PBSX PROTEIN XKDP"/>
    <property type="match status" value="1"/>
</dbReference>
<feature type="chain" id="PRO_5028061441" description="LysM domain-containing protein" evidence="1">
    <location>
        <begin position="22"/>
        <end position="315"/>
    </location>
</feature>
<organism evidence="2">
    <name type="scientific">Gracilinema caldarium</name>
    <dbReference type="NCBI Taxonomy" id="215591"/>
    <lineage>
        <taxon>Bacteria</taxon>
        <taxon>Pseudomonadati</taxon>
        <taxon>Spirochaetota</taxon>
        <taxon>Spirochaetia</taxon>
        <taxon>Spirochaetales</taxon>
        <taxon>Breznakiellaceae</taxon>
        <taxon>Gracilinema</taxon>
    </lineage>
</organism>
<accession>A0A7C3IH78</accession>
<reference evidence="2" key="1">
    <citation type="journal article" date="2020" name="mSystems">
        <title>Genome- and Community-Level Interaction Insights into Carbon Utilization and Element Cycling Functions of Hydrothermarchaeota in Hydrothermal Sediment.</title>
        <authorList>
            <person name="Zhou Z."/>
            <person name="Liu Y."/>
            <person name="Xu W."/>
            <person name="Pan J."/>
            <person name="Luo Z.H."/>
            <person name="Li M."/>
        </authorList>
    </citation>
    <scope>NUCLEOTIDE SEQUENCE [LARGE SCALE GENOMIC DNA]</scope>
    <source>
        <strain evidence="2">SpSt-503</strain>
    </source>
</reference>
<dbReference type="PANTHER" id="PTHR34700">
    <property type="entry name" value="POTASSIUM BINDING PROTEIN KBP"/>
    <property type="match status" value="1"/>
</dbReference>
<dbReference type="AlphaFoldDB" id="A0A7C3IH78"/>
<sequence>MKRILFVVTATLLVSGGSLFAQTDLDEPLVDSFQDTQVIETAVVPQNNSPVVSTQTDPQVLDVLWNLDPRTPSDTLELTSLLTLVQAAVSDTPQPMEAEANLPAGVLNNPYYKESLRYKALAEDAFEYGDYDAAATYAAEALKNAQLSDEYIALQLTIKSAKDALASAKTRLDWATGIGADKTYPKQYASAQAYYSEAETALNEERWQDSLAASKKVIDALASVQQLAPLPARYTVRPWAQTKDCFWNISGYAFVYNDPTKWRLLYEKNKAKLRQPDNPNLIHPGLVLEIPSLYGEVRDGMWVSGRAYAPLPKAK</sequence>
<gene>
    <name evidence="2" type="ORF">ENS59_07610</name>
</gene>